<reference evidence="1" key="1">
    <citation type="submission" date="2023-03" db="EMBL/GenBank/DDBJ databases">
        <title>Chromosome-level genomes of two armyworms, Mythimna separata and Mythimna loreyi, provide insights into the biosynthesis and reception of sex pheromones.</title>
        <authorList>
            <person name="Zhao H."/>
        </authorList>
    </citation>
    <scope>NUCLEOTIDE SEQUENCE</scope>
    <source>
        <strain evidence="1">BeijingLab</strain>
    </source>
</reference>
<accession>A0ACC2RBZ9</accession>
<proteinExistence type="predicted"/>
<dbReference type="Proteomes" id="UP001231649">
    <property type="component" value="Chromosome 1"/>
</dbReference>
<comment type="caution">
    <text evidence="1">The sequence shown here is derived from an EMBL/GenBank/DDBJ whole genome shotgun (WGS) entry which is preliminary data.</text>
</comment>
<organism evidence="1 2">
    <name type="scientific">Mythimna loreyi</name>
    <dbReference type="NCBI Taxonomy" id="667449"/>
    <lineage>
        <taxon>Eukaryota</taxon>
        <taxon>Metazoa</taxon>
        <taxon>Ecdysozoa</taxon>
        <taxon>Arthropoda</taxon>
        <taxon>Hexapoda</taxon>
        <taxon>Insecta</taxon>
        <taxon>Pterygota</taxon>
        <taxon>Neoptera</taxon>
        <taxon>Endopterygota</taxon>
        <taxon>Lepidoptera</taxon>
        <taxon>Glossata</taxon>
        <taxon>Ditrysia</taxon>
        <taxon>Noctuoidea</taxon>
        <taxon>Noctuidae</taxon>
        <taxon>Noctuinae</taxon>
        <taxon>Hadenini</taxon>
        <taxon>Mythimna</taxon>
    </lineage>
</organism>
<sequence>MTAECSIFVFDKRIAEKLYKPKRKETMLDSIRICIMSMEKQRHPKMLQIIHALEEGATTIAFASEPVLASLHNILNWHVSTTRHMDVDSSLF</sequence>
<name>A0ACC2RBZ9_9NEOP</name>
<protein>
    <submittedName>
        <fullName evidence="1">Uncharacterized protein</fullName>
    </submittedName>
</protein>
<evidence type="ECO:0000313" key="2">
    <source>
        <dbReference type="Proteomes" id="UP001231649"/>
    </source>
</evidence>
<gene>
    <name evidence="1" type="ORF">PYW08_000151</name>
</gene>
<dbReference type="EMBL" id="CM056777">
    <property type="protein sequence ID" value="KAJ8737556.1"/>
    <property type="molecule type" value="Genomic_DNA"/>
</dbReference>
<evidence type="ECO:0000313" key="1">
    <source>
        <dbReference type="EMBL" id="KAJ8737556.1"/>
    </source>
</evidence>
<keyword evidence="2" id="KW-1185">Reference proteome</keyword>